<dbReference type="GO" id="GO:0005886">
    <property type="term" value="C:plasma membrane"/>
    <property type="evidence" value="ECO:0007669"/>
    <property type="project" value="UniProtKB-SubCell"/>
</dbReference>
<organism evidence="7 8">
    <name type="scientific">Diaporthe ampelina</name>
    <dbReference type="NCBI Taxonomy" id="1214573"/>
    <lineage>
        <taxon>Eukaryota</taxon>
        <taxon>Fungi</taxon>
        <taxon>Dikarya</taxon>
        <taxon>Ascomycota</taxon>
        <taxon>Pezizomycotina</taxon>
        <taxon>Sordariomycetes</taxon>
        <taxon>Sordariomycetidae</taxon>
        <taxon>Diaporthales</taxon>
        <taxon>Diaporthaceae</taxon>
        <taxon>Diaporthe</taxon>
    </lineage>
</organism>
<name>A0A0G2HK94_9PEZI</name>
<dbReference type="GO" id="GO:0030213">
    <property type="term" value="P:hyaluronan biosynthetic process"/>
    <property type="evidence" value="ECO:0007669"/>
    <property type="project" value="TreeGrafter"/>
</dbReference>
<protein>
    <submittedName>
        <fullName evidence="7">Putative glycosyltransferase family 2</fullName>
    </submittedName>
</protein>
<comment type="caution">
    <text evidence="7">The sequence shown here is derived from an EMBL/GenBank/DDBJ whole genome shotgun (WGS) entry which is preliminary data.</text>
</comment>
<keyword evidence="6" id="KW-1133">Transmembrane helix</keyword>
<evidence type="ECO:0000256" key="1">
    <source>
        <dbReference type="ARBA" id="ARBA00004236"/>
    </source>
</evidence>
<dbReference type="OrthoDB" id="9876900at2759"/>
<sequence>MDAYQPQIHWSRQVLNLVGCVAIFLLYRAAAINTYYPATVDLLISILLAEYCRFNNEGRRIAFRQAASHLKDKEDVENHARAASARREAASSEAIAAIVGWREDPALWARCLESYKTAVGCKFLLAGIDGHDSDDEEMIGIFKEVYPTQSCVIHVDKPLGEIANDVRAEEKTSRRKLGEVIDEDEINKTAMERCKEVAQRALEEHLGGRTLSGPDGVKQLLVHQRHLHKKGIMFTVLVFSIVLADLLGVEFVWSSDSDTIVLPESLDGTISTVAGDHTIGGASSGLVVHNAADTVVTKLASTIYWCELYLTRSMPGSVAVRWARAQHIESLLLPSVYAKSHPFLFMSALRREVAHLIVFVQCLLYLFTEHNLLYFNMPDFGLRIVGIAVYNFLRNPDRQSTAAVLWMVPGLLFYNVPLPAVQAWSLVTLTADTWGNSMRSSTERAKKESLRKRWFESGFFVVWMGCAGAMLAKWVSTRMKLMPGQVVVVMLLAATVFGMIFWKVTIRSV</sequence>
<evidence type="ECO:0000256" key="3">
    <source>
        <dbReference type="ARBA" id="ARBA00022676"/>
    </source>
</evidence>
<evidence type="ECO:0000256" key="4">
    <source>
        <dbReference type="ARBA" id="ARBA00022679"/>
    </source>
</evidence>
<feature type="transmembrane region" description="Helical" evidence="6">
    <location>
        <begin position="232"/>
        <end position="253"/>
    </location>
</feature>
<keyword evidence="3" id="KW-0328">Glycosyltransferase</keyword>
<dbReference type="GO" id="GO:0050501">
    <property type="term" value="F:hyaluronan synthase activity"/>
    <property type="evidence" value="ECO:0007669"/>
    <property type="project" value="TreeGrafter"/>
</dbReference>
<keyword evidence="6" id="KW-0812">Transmembrane</keyword>
<proteinExistence type="predicted"/>
<dbReference type="PANTHER" id="PTHR22913">
    <property type="entry name" value="HYALURONAN SYNTHASE"/>
    <property type="match status" value="1"/>
</dbReference>
<keyword evidence="8" id="KW-1185">Reference proteome</keyword>
<accession>A0A0G2HK94</accession>
<dbReference type="STRING" id="1214573.A0A0G2HK94"/>
<evidence type="ECO:0000313" key="7">
    <source>
        <dbReference type="EMBL" id="KKY35448.1"/>
    </source>
</evidence>
<keyword evidence="4 7" id="KW-0808">Transferase</keyword>
<reference evidence="7 8" key="2">
    <citation type="submission" date="2015-05" db="EMBL/GenBank/DDBJ databases">
        <authorList>
            <person name="Morales-Cruz A."/>
            <person name="Amrine K.C."/>
            <person name="Cantu D."/>
        </authorList>
    </citation>
    <scope>NUCLEOTIDE SEQUENCE [LARGE SCALE GENOMIC DNA]</scope>
    <source>
        <strain evidence="7">DA912</strain>
    </source>
</reference>
<feature type="transmembrane region" description="Helical" evidence="6">
    <location>
        <begin position="481"/>
        <end position="502"/>
    </location>
</feature>
<dbReference type="PANTHER" id="PTHR22913:SF12">
    <property type="entry name" value="MANNURONAN SYNTHASE"/>
    <property type="match status" value="1"/>
</dbReference>
<comment type="subcellular location">
    <subcellularLocation>
        <location evidence="1">Cell membrane</location>
    </subcellularLocation>
</comment>
<feature type="transmembrane region" description="Helical" evidence="6">
    <location>
        <begin position="343"/>
        <end position="366"/>
    </location>
</feature>
<evidence type="ECO:0000256" key="2">
    <source>
        <dbReference type="ARBA" id="ARBA00022475"/>
    </source>
</evidence>
<feature type="transmembrane region" description="Helical" evidence="6">
    <location>
        <begin position="12"/>
        <end position="29"/>
    </location>
</feature>
<dbReference type="Proteomes" id="UP000034680">
    <property type="component" value="Unassembled WGS sequence"/>
</dbReference>
<evidence type="ECO:0000256" key="6">
    <source>
        <dbReference type="SAM" id="Phobius"/>
    </source>
</evidence>
<keyword evidence="2" id="KW-1003">Cell membrane</keyword>
<reference evidence="7 8" key="1">
    <citation type="submission" date="2015-05" db="EMBL/GenBank/DDBJ databases">
        <title>Distinctive expansion of gene families associated with plant cell wall degradation and secondary metabolism in the genomes of grapevine trunk pathogens.</title>
        <authorList>
            <person name="Lawrence D.P."/>
            <person name="Travadon R."/>
            <person name="Rolshausen P.E."/>
            <person name="Baumgartner K."/>
        </authorList>
    </citation>
    <scope>NUCLEOTIDE SEQUENCE [LARGE SCALE GENOMIC DNA]</scope>
    <source>
        <strain evidence="7">DA912</strain>
    </source>
</reference>
<gene>
    <name evidence="7" type="ORF">UCDDA912_g04567</name>
</gene>
<dbReference type="GO" id="GO:0085029">
    <property type="term" value="P:extracellular matrix assembly"/>
    <property type="evidence" value="ECO:0007669"/>
    <property type="project" value="TreeGrafter"/>
</dbReference>
<keyword evidence="5 6" id="KW-0472">Membrane</keyword>
<evidence type="ECO:0000313" key="8">
    <source>
        <dbReference type="Proteomes" id="UP000034680"/>
    </source>
</evidence>
<dbReference type="AlphaFoldDB" id="A0A0G2HK94"/>
<evidence type="ECO:0000256" key="5">
    <source>
        <dbReference type="ARBA" id="ARBA00023136"/>
    </source>
</evidence>
<dbReference type="EMBL" id="LCUC01000158">
    <property type="protein sequence ID" value="KKY35448.1"/>
    <property type="molecule type" value="Genomic_DNA"/>
</dbReference>
<feature type="transmembrane region" description="Helical" evidence="6">
    <location>
        <begin position="454"/>
        <end position="475"/>
    </location>
</feature>